<dbReference type="STRING" id="155974.SAMN04487818_11041"/>
<dbReference type="InterPro" id="IPR058711">
    <property type="entry name" value="SCO6045-like_C"/>
</dbReference>
<proteinExistence type="predicted"/>
<dbReference type="EMBL" id="FOGI01000010">
    <property type="protein sequence ID" value="SES31254.1"/>
    <property type="molecule type" value="Genomic_DNA"/>
</dbReference>
<organism evidence="2 3">
    <name type="scientific">Actinokineospora terrae</name>
    <dbReference type="NCBI Taxonomy" id="155974"/>
    <lineage>
        <taxon>Bacteria</taxon>
        <taxon>Bacillati</taxon>
        <taxon>Actinomycetota</taxon>
        <taxon>Actinomycetes</taxon>
        <taxon>Pseudonocardiales</taxon>
        <taxon>Pseudonocardiaceae</taxon>
        <taxon>Actinokineospora</taxon>
    </lineage>
</organism>
<evidence type="ECO:0000313" key="3">
    <source>
        <dbReference type="Proteomes" id="UP000199051"/>
    </source>
</evidence>
<gene>
    <name evidence="2" type="ORF">SAMN04487818_11041</name>
</gene>
<name>A0A1H9WBQ4_9PSEU</name>
<protein>
    <recommendedName>
        <fullName evidence="1">SCO6045-like C-terminal domain-containing protein</fullName>
    </recommendedName>
</protein>
<keyword evidence="3" id="KW-1185">Reference proteome</keyword>
<feature type="domain" description="SCO6045-like C-terminal" evidence="1">
    <location>
        <begin position="7"/>
        <end position="93"/>
    </location>
</feature>
<evidence type="ECO:0000313" key="2">
    <source>
        <dbReference type="EMBL" id="SES31254.1"/>
    </source>
</evidence>
<evidence type="ECO:0000259" key="1">
    <source>
        <dbReference type="Pfam" id="PF26136"/>
    </source>
</evidence>
<dbReference type="AlphaFoldDB" id="A0A1H9WBQ4"/>
<reference evidence="3" key="1">
    <citation type="submission" date="2016-10" db="EMBL/GenBank/DDBJ databases">
        <authorList>
            <person name="Varghese N."/>
            <person name="Submissions S."/>
        </authorList>
    </citation>
    <scope>NUCLEOTIDE SEQUENCE [LARGE SCALE GENOMIC DNA]</scope>
    <source>
        <strain evidence="3">DSM 44260</strain>
    </source>
</reference>
<dbReference type="RefSeq" id="WP_092782452.1">
    <property type="nucleotide sequence ID" value="NZ_FOGI01000010.1"/>
</dbReference>
<sequence length="110" mass="12364">MSRDDVAAAQGALLRAVLAGADVPPGFDPEVVRVEAAALLGKRRRIVRDIDPETADALGDRFAELFAEYARGNPRRSGSRFREDAAAFAEWAVEHGHLPRARRRWWRKER</sequence>
<dbReference type="Proteomes" id="UP000199051">
    <property type="component" value="Unassembled WGS sequence"/>
</dbReference>
<accession>A0A1H9WBQ4</accession>
<dbReference type="Pfam" id="PF26136">
    <property type="entry name" value="SCO6045_C"/>
    <property type="match status" value="1"/>
</dbReference>